<dbReference type="RefSeq" id="WP_011572669.1">
    <property type="nucleotide sequence ID" value="NC_008212.1"/>
</dbReference>
<sequence>MSGQSVLQRRISAARRRISERSVWVGVIGTVCLAAGGFELGGILLASTAVAVGLLWAIISTPGAIVAAVIAVVGTTTPQTIPVQFDTTMSAISLAPIGIGAILWGVGMSVFTIEPAVVASGHHSAFVRRWSIILLGAGWVGVAGVYIADIVLWQIVFVGAGAVIFLSGVINRVTMLWIEPNERDQ</sequence>
<dbReference type="GeneID" id="4193492"/>
<keyword evidence="1" id="KW-0472">Membrane</keyword>
<accession>Q18EP5</accession>
<dbReference type="AlphaFoldDB" id="Q18EP5"/>
<protein>
    <submittedName>
        <fullName evidence="2">Uncharacterized protein</fullName>
    </submittedName>
</protein>
<dbReference type="Proteomes" id="UP000001975">
    <property type="component" value="Chromosome"/>
</dbReference>
<evidence type="ECO:0000313" key="3">
    <source>
        <dbReference type="Proteomes" id="UP000001975"/>
    </source>
</evidence>
<organism evidence="2 3">
    <name type="scientific">Haloquadratum walsbyi (strain DSM 16790 / HBSQ001)</name>
    <dbReference type="NCBI Taxonomy" id="362976"/>
    <lineage>
        <taxon>Archaea</taxon>
        <taxon>Methanobacteriati</taxon>
        <taxon>Methanobacteriota</taxon>
        <taxon>Stenosarchaea group</taxon>
        <taxon>Halobacteria</taxon>
        <taxon>Halobacteriales</taxon>
        <taxon>Haloferacaceae</taxon>
        <taxon>Haloquadratum</taxon>
    </lineage>
</organism>
<evidence type="ECO:0000256" key="1">
    <source>
        <dbReference type="SAM" id="Phobius"/>
    </source>
</evidence>
<feature type="transmembrane region" description="Helical" evidence="1">
    <location>
        <begin position="21"/>
        <end position="45"/>
    </location>
</feature>
<name>Q18EP5_HALWD</name>
<dbReference type="HOGENOM" id="CLU_1458172_0_0_2"/>
<feature type="transmembrane region" description="Helical" evidence="1">
    <location>
        <begin position="51"/>
        <end position="73"/>
    </location>
</feature>
<feature type="transmembrane region" description="Helical" evidence="1">
    <location>
        <begin position="94"/>
        <end position="118"/>
    </location>
</feature>
<feature type="transmembrane region" description="Helical" evidence="1">
    <location>
        <begin position="130"/>
        <end position="148"/>
    </location>
</feature>
<gene>
    <name evidence="2" type="ordered locus">HQ_3481A</name>
</gene>
<keyword evidence="3" id="KW-1185">Reference proteome</keyword>
<proteinExistence type="predicted"/>
<evidence type="ECO:0000313" key="2">
    <source>
        <dbReference type="EMBL" id="CAJ53576.1"/>
    </source>
</evidence>
<reference evidence="2 3" key="1">
    <citation type="journal article" date="2006" name="BMC Genomics">
        <title>The genome of the square archaeon Haloquadratum walsbyi: life at the limits of water activity.</title>
        <authorList>
            <person name="Bolhuis H.H."/>
            <person name="Palm P.P."/>
            <person name="Wende A.W."/>
            <person name="Falb M.M."/>
            <person name="Rampp M.M."/>
            <person name="Rodriguez-Valera F.F."/>
            <person name="Pfeiffer F.F."/>
            <person name="Oesterhelt D.D."/>
        </authorList>
    </citation>
    <scope>NUCLEOTIDE SEQUENCE [LARGE SCALE GENOMIC DNA]</scope>
    <source>
        <strain evidence="3">DSM 16790 / HBSQ001</strain>
    </source>
</reference>
<dbReference type="STRING" id="362976.HQ_3481A"/>
<dbReference type="KEGG" id="hwa:HQ_3481A"/>
<keyword evidence="1" id="KW-0812">Transmembrane</keyword>
<keyword evidence="1" id="KW-1133">Transmembrane helix</keyword>
<dbReference type="EMBL" id="AM180088">
    <property type="protein sequence ID" value="CAJ53576.1"/>
    <property type="molecule type" value="Genomic_DNA"/>
</dbReference>
<feature type="transmembrane region" description="Helical" evidence="1">
    <location>
        <begin position="155"/>
        <end position="178"/>
    </location>
</feature>